<name>A0ACB7GRR7_MANES</name>
<protein>
    <submittedName>
        <fullName evidence="1">Uncharacterized protein</fullName>
    </submittedName>
</protein>
<gene>
    <name evidence="1" type="ORF">MANES_13G144000v8</name>
</gene>
<accession>A0ACB7GRR7</accession>
<sequence length="123" mass="13191">MVRLFSCLASLVLLTVLLCGSATAAGEYNYCSKVFGDFLPCISYVGGLSNQDPTGKCCQGIRKLNGRAKQNGEAPKKICQCIEDMTYVMNLAFVSSQVASLQDKCNLNLSFPISNAMDCSKVG</sequence>
<organism evidence="1 2">
    <name type="scientific">Manihot esculenta</name>
    <name type="common">Cassava</name>
    <name type="synonym">Jatropha manihot</name>
    <dbReference type="NCBI Taxonomy" id="3983"/>
    <lineage>
        <taxon>Eukaryota</taxon>
        <taxon>Viridiplantae</taxon>
        <taxon>Streptophyta</taxon>
        <taxon>Embryophyta</taxon>
        <taxon>Tracheophyta</taxon>
        <taxon>Spermatophyta</taxon>
        <taxon>Magnoliopsida</taxon>
        <taxon>eudicotyledons</taxon>
        <taxon>Gunneridae</taxon>
        <taxon>Pentapetalae</taxon>
        <taxon>rosids</taxon>
        <taxon>fabids</taxon>
        <taxon>Malpighiales</taxon>
        <taxon>Euphorbiaceae</taxon>
        <taxon>Crotonoideae</taxon>
        <taxon>Manihoteae</taxon>
        <taxon>Manihot</taxon>
    </lineage>
</organism>
<dbReference type="Proteomes" id="UP000091857">
    <property type="component" value="Chromosome 13"/>
</dbReference>
<proteinExistence type="predicted"/>
<reference evidence="2" key="1">
    <citation type="journal article" date="2016" name="Nat. Biotechnol.">
        <title>Sequencing wild and cultivated cassava and related species reveals extensive interspecific hybridization and genetic diversity.</title>
        <authorList>
            <person name="Bredeson J.V."/>
            <person name="Lyons J.B."/>
            <person name="Prochnik S.E."/>
            <person name="Wu G.A."/>
            <person name="Ha C.M."/>
            <person name="Edsinger-Gonzales E."/>
            <person name="Grimwood J."/>
            <person name="Schmutz J."/>
            <person name="Rabbi I.Y."/>
            <person name="Egesi C."/>
            <person name="Nauluvula P."/>
            <person name="Lebot V."/>
            <person name="Ndunguru J."/>
            <person name="Mkamilo G."/>
            <person name="Bart R.S."/>
            <person name="Setter T.L."/>
            <person name="Gleadow R.M."/>
            <person name="Kulakow P."/>
            <person name="Ferguson M.E."/>
            <person name="Rounsley S."/>
            <person name="Rokhsar D.S."/>
        </authorList>
    </citation>
    <scope>NUCLEOTIDE SEQUENCE [LARGE SCALE GENOMIC DNA]</scope>
    <source>
        <strain evidence="2">cv. AM560-2</strain>
    </source>
</reference>
<dbReference type="EMBL" id="CM004399">
    <property type="protein sequence ID" value="KAG8641366.1"/>
    <property type="molecule type" value="Genomic_DNA"/>
</dbReference>
<evidence type="ECO:0000313" key="1">
    <source>
        <dbReference type="EMBL" id="KAG8641366.1"/>
    </source>
</evidence>
<comment type="caution">
    <text evidence="1">The sequence shown here is derived from an EMBL/GenBank/DDBJ whole genome shotgun (WGS) entry which is preliminary data.</text>
</comment>
<evidence type="ECO:0000313" key="2">
    <source>
        <dbReference type="Proteomes" id="UP000091857"/>
    </source>
</evidence>
<keyword evidence="2" id="KW-1185">Reference proteome</keyword>